<evidence type="ECO:0000256" key="5">
    <source>
        <dbReference type="ARBA" id="ARBA00022691"/>
    </source>
</evidence>
<dbReference type="HAMAP" id="MF_00607">
    <property type="entry name" value="16SrRNA_methyltr_A"/>
    <property type="match status" value="1"/>
</dbReference>
<gene>
    <name evidence="7 10" type="primary">rsmA</name>
    <name evidence="7" type="synonym">ksgA</name>
    <name evidence="10" type="ORF">CO137_02230</name>
</gene>
<protein>
    <recommendedName>
        <fullName evidence="7">Ribosomal RNA small subunit methyltransferase A</fullName>
        <ecNumber evidence="7">2.1.1.182</ecNumber>
    </recommendedName>
    <alternativeName>
        <fullName evidence="7">16S rRNA (adenine(1518)-N(6)/adenine(1519)-N(6))-dimethyltransferase</fullName>
    </alternativeName>
    <alternativeName>
        <fullName evidence="7">16S rRNA dimethyladenosine transferase</fullName>
    </alternativeName>
    <alternativeName>
        <fullName evidence="7">16S rRNA dimethylase</fullName>
    </alternativeName>
    <alternativeName>
        <fullName evidence="7">S-adenosylmethionine-6-N', N'-adenosyl(rRNA) dimethyltransferase</fullName>
    </alternativeName>
</protein>
<keyword evidence="1 7" id="KW-0963">Cytoplasm</keyword>
<dbReference type="PANTHER" id="PTHR11727:SF7">
    <property type="entry name" value="DIMETHYLADENOSINE TRANSFERASE-RELATED"/>
    <property type="match status" value="1"/>
</dbReference>
<evidence type="ECO:0000313" key="10">
    <source>
        <dbReference type="EMBL" id="PJA89811.1"/>
    </source>
</evidence>
<comment type="function">
    <text evidence="7">Specifically dimethylates two adjacent adenosines (A1518 and A1519) in the loop of a conserved hairpin near the 3'-end of 16S rRNA in the 30S particle. May play a critical role in biogenesis of 30S subunits.</text>
</comment>
<dbReference type="GO" id="GO:0003723">
    <property type="term" value="F:RNA binding"/>
    <property type="evidence" value="ECO:0007669"/>
    <property type="project" value="UniProtKB-UniRule"/>
</dbReference>
<evidence type="ECO:0000256" key="4">
    <source>
        <dbReference type="ARBA" id="ARBA00022679"/>
    </source>
</evidence>
<comment type="similarity">
    <text evidence="7">Belongs to the class I-like SAM-binding methyltransferase superfamily. rRNA adenine N(6)-methyltransferase family. RsmA subfamily.</text>
</comment>
<dbReference type="GO" id="GO:0052908">
    <property type="term" value="F:16S rRNA (adenine(1518)-N(6)/adenine(1519)-N(6))-dimethyltransferase activity"/>
    <property type="evidence" value="ECO:0007669"/>
    <property type="project" value="UniProtKB-EC"/>
</dbReference>
<feature type="binding site" evidence="7 8">
    <location>
        <position position="32"/>
    </location>
    <ligand>
        <name>S-adenosyl-L-methionine</name>
        <dbReference type="ChEBI" id="CHEBI:59789"/>
    </ligand>
</feature>
<dbReference type="AlphaFoldDB" id="A0A2M7Z6Q8"/>
<dbReference type="PANTHER" id="PTHR11727">
    <property type="entry name" value="DIMETHYLADENOSINE TRANSFERASE"/>
    <property type="match status" value="1"/>
</dbReference>
<dbReference type="NCBIfam" id="TIGR00755">
    <property type="entry name" value="ksgA"/>
    <property type="match status" value="1"/>
</dbReference>
<dbReference type="PROSITE" id="PS51689">
    <property type="entry name" value="SAM_RNA_A_N6_MT"/>
    <property type="match status" value="1"/>
</dbReference>
<dbReference type="Gene3D" id="3.40.50.150">
    <property type="entry name" value="Vaccinia Virus protein VP39"/>
    <property type="match status" value="1"/>
</dbReference>
<dbReference type="InterPro" id="IPR029063">
    <property type="entry name" value="SAM-dependent_MTases_sf"/>
</dbReference>
<feature type="binding site" evidence="7 8">
    <location>
        <position position="30"/>
    </location>
    <ligand>
        <name>S-adenosyl-L-methionine</name>
        <dbReference type="ChEBI" id="CHEBI:59789"/>
    </ligand>
</feature>
<dbReference type="SMART" id="SM00650">
    <property type="entry name" value="rADc"/>
    <property type="match status" value="1"/>
</dbReference>
<dbReference type="Gene3D" id="1.10.8.100">
    <property type="entry name" value="Ribosomal RNA adenine dimethylase-like, domain 2"/>
    <property type="match status" value="1"/>
</dbReference>
<evidence type="ECO:0000256" key="6">
    <source>
        <dbReference type="ARBA" id="ARBA00022884"/>
    </source>
</evidence>
<reference evidence="11" key="1">
    <citation type="submission" date="2017-09" db="EMBL/GenBank/DDBJ databases">
        <title>Depth-based differentiation of microbial function through sediment-hosted aquifers and enrichment of novel symbionts in the deep terrestrial subsurface.</title>
        <authorList>
            <person name="Probst A.J."/>
            <person name="Ladd B."/>
            <person name="Jarett J.K."/>
            <person name="Geller-Mcgrath D.E."/>
            <person name="Sieber C.M.K."/>
            <person name="Emerson J.B."/>
            <person name="Anantharaman K."/>
            <person name="Thomas B.C."/>
            <person name="Malmstrom R."/>
            <person name="Stieglmeier M."/>
            <person name="Klingl A."/>
            <person name="Woyke T."/>
            <person name="Ryan C.M."/>
            <person name="Banfield J.F."/>
        </authorList>
    </citation>
    <scope>NUCLEOTIDE SEQUENCE [LARGE SCALE GENOMIC DNA]</scope>
</reference>
<dbReference type="GO" id="GO:0005829">
    <property type="term" value="C:cytosol"/>
    <property type="evidence" value="ECO:0007669"/>
    <property type="project" value="TreeGrafter"/>
</dbReference>
<organism evidence="10 11">
    <name type="scientific">Candidatus Magasanikbacteria bacterium CG_4_9_14_3_um_filter_32_9</name>
    <dbReference type="NCBI Taxonomy" id="1974644"/>
    <lineage>
        <taxon>Bacteria</taxon>
        <taxon>Candidatus Magasanikiibacteriota</taxon>
    </lineage>
</organism>
<feature type="binding site" evidence="7 8">
    <location>
        <position position="57"/>
    </location>
    <ligand>
        <name>S-adenosyl-L-methionine</name>
        <dbReference type="ChEBI" id="CHEBI:59789"/>
    </ligand>
</feature>
<evidence type="ECO:0000256" key="2">
    <source>
        <dbReference type="ARBA" id="ARBA00022552"/>
    </source>
</evidence>
<evidence type="ECO:0000256" key="3">
    <source>
        <dbReference type="ARBA" id="ARBA00022603"/>
    </source>
</evidence>
<evidence type="ECO:0000313" key="11">
    <source>
        <dbReference type="Proteomes" id="UP000230843"/>
    </source>
</evidence>
<name>A0A2M7Z6Q8_9BACT</name>
<evidence type="ECO:0000256" key="8">
    <source>
        <dbReference type="PROSITE-ProRule" id="PRU01026"/>
    </source>
</evidence>
<evidence type="ECO:0000256" key="1">
    <source>
        <dbReference type="ARBA" id="ARBA00022490"/>
    </source>
</evidence>
<comment type="caution">
    <text evidence="10">The sequence shown here is derived from an EMBL/GenBank/DDBJ whole genome shotgun (WGS) entry which is preliminary data.</text>
</comment>
<dbReference type="EMBL" id="PFVJ01000047">
    <property type="protein sequence ID" value="PJA89811.1"/>
    <property type="molecule type" value="Genomic_DNA"/>
</dbReference>
<dbReference type="InterPro" id="IPR011530">
    <property type="entry name" value="rRNA_adenine_dimethylase"/>
</dbReference>
<feature type="binding site" evidence="7 8">
    <location>
        <position position="78"/>
    </location>
    <ligand>
        <name>S-adenosyl-L-methionine</name>
        <dbReference type="ChEBI" id="CHEBI:59789"/>
    </ligand>
</feature>
<dbReference type="EC" id="2.1.1.182" evidence="7"/>
<accession>A0A2M7Z6Q8</accession>
<proteinExistence type="inferred from homology"/>
<dbReference type="InterPro" id="IPR023165">
    <property type="entry name" value="rRNA_Ade_diMease-like_C"/>
</dbReference>
<dbReference type="InterPro" id="IPR001737">
    <property type="entry name" value="KsgA/Erm"/>
</dbReference>
<comment type="catalytic activity">
    <reaction evidence="7">
        <text>adenosine(1518)/adenosine(1519) in 16S rRNA + 4 S-adenosyl-L-methionine = N(6)-dimethyladenosine(1518)/N(6)-dimethyladenosine(1519) in 16S rRNA + 4 S-adenosyl-L-homocysteine + 4 H(+)</text>
        <dbReference type="Rhea" id="RHEA:19609"/>
        <dbReference type="Rhea" id="RHEA-COMP:10232"/>
        <dbReference type="Rhea" id="RHEA-COMP:10233"/>
        <dbReference type="ChEBI" id="CHEBI:15378"/>
        <dbReference type="ChEBI" id="CHEBI:57856"/>
        <dbReference type="ChEBI" id="CHEBI:59789"/>
        <dbReference type="ChEBI" id="CHEBI:74411"/>
        <dbReference type="ChEBI" id="CHEBI:74493"/>
        <dbReference type="EC" id="2.1.1.182"/>
    </reaction>
</comment>
<keyword evidence="3 7" id="KW-0489">Methyltransferase</keyword>
<dbReference type="InterPro" id="IPR020598">
    <property type="entry name" value="rRNA_Ade_methylase_Trfase_N"/>
</dbReference>
<comment type="subcellular location">
    <subcellularLocation>
        <location evidence="7">Cytoplasm</location>
    </subcellularLocation>
</comment>
<keyword evidence="4 7" id="KW-0808">Transferase</keyword>
<keyword evidence="2 7" id="KW-0698">rRNA processing</keyword>
<comment type="caution">
    <text evidence="7 8">Lacks conserved residue(s) required for the propagation of feature annotation.</text>
</comment>
<keyword evidence="6 7" id="KW-0694">RNA-binding</keyword>
<dbReference type="SUPFAM" id="SSF53335">
    <property type="entry name" value="S-adenosyl-L-methionine-dependent methyltransferases"/>
    <property type="match status" value="1"/>
</dbReference>
<keyword evidence="5 7" id="KW-0949">S-adenosyl-L-methionine</keyword>
<dbReference type="Pfam" id="PF00398">
    <property type="entry name" value="RrnaAD"/>
    <property type="match status" value="1"/>
</dbReference>
<dbReference type="Proteomes" id="UP000230843">
    <property type="component" value="Unassembled WGS sequence"/>
</dbReference>
<sequence length="280" mass="31985">MVNTDLYKPSKLKEICAKNGLRPSKSYGQNFLVSPHPIEKMLAVGELEKNDIVIEVGPGFGVLTFAIAPLVKKIVAFEIEKKLENYWEGKQKEYKNIEIVWGNATKNLSKYLSENKIEEYKVIANLPYQITSQILRTFFELEKKPKSITIMVQKEVAERILAKKGDMNLLALSVQFFGEPRIISKVSSASFWPKPKVESAILQVINIGQPTNIDEFFKIARLGFSSKRKQLWKNLSQGIDLPIERIKEILKDLTGTEKIRAEDLSLGEWQILVEKLKNFV</sequence>
<evidence type="ECO:0000259" key="9">
    <source>
        <dbReference type="SMART" id="SM00650"/>
    </source>
</evidence>
<evidence type="ECO:0000256" key="7">
    <source>
        <dbReference type="HAMAP-Rule" id="MF_00607"/>
    </source>
</evidence>
<feature type="binding site" evidence="7 8">
    <location>
        <position position="125"/>
    </location>
    <ligand>
        <name>S-adenosyl-L-methionine</name>
        <dbReference type="ChEBI" id="CHEBI:59789"/>
    </ligand>
</feature>
<feature type="domain" description="Ribosomal RNA adenine methylase transferase N-terminal" evidence="9">
    <location>
        <begin position="37"/>
        <end position="208"/>
    </location>
</feature>